<keyword evidence="2" id="KW-1185">Reference proteome</keyword>
<gene>
    <name evidence="1" type="ORF">GRJ2_001887800</name>
</gene>
<proteinExistence type="predicted"/>
<protein>
    <recommendedName>
        <fullName evidence="3">Secreted protein</fullName>
    </recommendedName>
</protein>
<dbReference type="EMBL" id="BAAFJT010000010">
    <property type="protein sequence ID" value="GAB0194225.1"/>
    <property type="molecule type" value="Genomic_DNA"/>
</dbReference>
<organism evidence="1 2">
    <name type="scientific">Grus japonensis</name>
    <name type="common">Japanese crane</name>
    <name type="synonym">Red-crowned crane</name>
    <dbReference type="NCBI Taxonomy" id="30415"/>
    <lineage>
        <taxon>Eukaryota</taxon>
        <taxon>Metazoa</taxon>
        <taxon>Chordata</taxon>
        <taxon>Craniata</taxon>
        <taxon>Vertebrata</taxon>
        <taxon>Euteleostomi</taxon>
        <taxon>Archelosauria</taxon>
        <taxon>Archosauria</taxon>
        <taxon>Dinosauria</taxon>
        <taxon>Saurischia</taxon>
        <taxon>Theropoda</taxon>
        <taxon>Coelurosauria</taxon>
        <taxon>Aves</taxon>
        <taxon>Neognathae</taxon>
        <taxon>Neoaves</taxon>
        <taxon>Gruiformes</taxon>
        <taxon>Gruidae</taxon>
        <taxon>Grus</taxon>
    </lineage>
</organism>
<dbReference type="AlphaFoldDB" id="A0ABC9X9B9"/>
<dbReference type="Proteomes" id="UP001623348">
    <property type="component" value="Unassembled WGS sequence"/>
</dbReference>
<evidence type="ECO:0008006" key="3">
    <source>
        <dbReference type="Google" id="ProtNLM"/>
    </source>
</evidence>
<reference evidence="1 2" key="1">
    <citation type="submission" date="2024-06" db="EMBL/GenBank/DDBJ databases">
        <title>The draft genome of Grus japonensis, version 3.</title>
        <authorList>
            <person name="Nabeshima K."/>
            <person name="Suzuki S."/>
            <person name="Onuma M."/>
        </authorList>
    </citation>
    <scope>NUCLEOTIDE SEQUENCE [LARGE SCALE GENOMIC DNA]</scope>
    <source>
        <strain evidence="1 2">451A</strain>
    </source>
</reference>
<comment type="caution">
    <text evidence="1">The sequence shown here is derived from an EMBL/GenBank/DDBJ whole genome shotgun (WGS) entry which is preliminary data.</text>
</comment>
<evidence type="ECO:0000313" key="1">
    <source>
        <dbReference type="EMBL" id="GAB0194225.1"/>
    </source>
</evidence>
<evidence type="ECO:0000313" key="2">
    <source>
        <dbReference type="Proteomes" id="UP001623348"/>
    </source>
</evidence>
<sequence length="76" mass="8148">MRGRAVLWVVGVSRESCGGSGLALPRPAPPPGAWAGGAEQSRLLLSAAVAPKWVCFQKMQCTRCAWNRISHGIRTM</sequence>
<name>A0ABC9X9B9_GRUJA</name>
<accession>A0ABC9X9B9</accession>